<reference evidence="2 3" key="2">
    <citation type="journal article" date="2022" name="Mar. Drugs">
        <title>Bioassay-Guided Fractionation Leads to the Detection of Cholic Acid Generated by the Rare Thalassomonas sp.</title>
        <authorList>
            <person name="Pheiffer F."/>
            <person name="Schneider Y.K."/>
            <person name="Hansen E.H."/>
            <person name="Andersen J.H."/>
            <person name="Isaksson J."/>
            <person name="Busche T."/>
            <person name="R C."/>
            <person name="Kalinowski J."/>
            <person name="Zyl L.V."/>
            <person name="Trindade M."/>
        </authorList>
    </citation>
    <scope>NUCLEOTIDE SEQUENCE [LARGE SCALE GENOMIC DNA]</scope>
    <source>
        <strain evidence="2 3">XOM25</strain>
    </source>
</reference>
<evidence type="ECO:0000259" key="1">
    <source>
        <dbReference type="Pfam" id="PF00149"/>
    </source>
</evidence>
<feature type="domain" description="Calcineurin-like phosphoesterase" evidence="1">
    <location>
        <begin position="11"/>
        <end position="252"/>
    </location>
</feature>
<dbReference type="EMBL" id="CP059734">
    <property type="protein sequence ID" value="WDE09070.1"/>
    <property type="molecule type" value="Genomic_DNA"/>
</dbReference>
<organism evidence="2 3">
    <name type="scientific">Thalassomonas viridans</name>
    <dbReference type="NCBI Taxonomy" id="137584"/>
    <lineage>
        <taxon>Bacteria</taxon>
        <taxon>Pseudomonadati</taxon>
        <taxon>Pseudomonadota</taxon>
        <taxon>Gammaproteobacteria</taxon>
        <taxon>Alteromonadales</taxon>
        <taxon>Colwelliaceae</taxon>
        <taxon>Thalassomonas</taxon>
    </lineage>
</organism>
<dbReference type="Pfam" id="PF00149">
    <property type="entry name" value="Metallophos"/>
    <property type="match status" value="1"/>
</dbReference>
<dbReference type="InterPro" id="IPR051158">
    <property type="entry name" value="Metallophosphoesterase_sf"/>
</dbReference>
<gene>
    <name evidence="2" type="ORF">SG34_030315</name>
</gene>
<dbReference type="AlphaFoldDB" id="A0AAE9Z967"/>
<name>A0AAE9Z967_9GAMM</name>
<evidence type="ECO:0000313" key="3">
    <source>
        <dbReference type="Proteomes" id="UP000032352"/>
    </source>
</evidence>
<dbReference type="RefSeq" id="WP_274038676.1">
    <property type="nucleotide sequence ID" value="NZ_CP059734.1"/>
</dbReference>
<dbReference type="Gene3D" id="3.60.21.10">
    <property type="match status" value="1"/>
</dbReference>
<dbReference type="SUPFAM" id="SSF55874">
    <property type="entry name" value="ATPase domain of HSP90 chaperone/DNA topoisomerase II/histidine kinase"/>
    <property type="match status" value="1"/>
</dbReference>
<dbReference type="KEGG" id="tvd:SG34_030315"/>
<evidence type="ECO:0000313" key="2">
    <source>
        <dbReference type="EMBL" id="WDE09070.1"/>
    </source>
</evidence>
<dbReference type="InterPro" id="IPR020575">
    <property type="entry name" value="Hsp90_N"/>
</dbReference>
<dbReference type="Proteomes" id="UP000032352">
    <property type="component" value="Chromosome pTvir"/>
</dbReference>
<dbReference type="InterPro" id="IPR004843">
    <property type="entry name" value="Calcineurin-like_PHP"/>
</dbReference>
<protein>
    <submittedName>
        <fullName evidence="2">Metallophosphoesterase</fullName>
    </submittedName>
</protein>
<dbReference type="GO" id="GO:0016787">
    <property type="term" value="F:hydrolase activity"/>
    <property type="evidence" value="ECO:0007669"/>
    <property type="project" value="InterPro"/>
</dbReference>
<dbReference type="InterPro" id="IPR036890">
    <property type="entry name" value="HATPase_C_sf"/>
</dbReference>
<dbReference type="PRINTS" id="PR00775">
    <property type="entry name" value="HEATSHOCK90"/>
</dbReference>
<dbReference type="SUPFAM" id="SSF56300">
    <property type="entry name" value="Metallo-dependent phosphatases"/>
    <property type="match status" value="1"/>
</dbReference>
<keyword evidence="3" id="KW-1185">Reference proteome</keyword>
<dbReference type="Gene3D" id="3.30.565.10">
    <property type="entry name" value="Histidine kinase-like ATPase, C-terminal domain"/>
    <property type="match status" value="1"/>
</dbReference>
<dbReference type="InterPro" id="IPR029052">
    <property type="entry name" value="Metallo-depent_PP-like"/>
</dbReference>
<dbReference type="Pfam" id="PF13589">
    <property type="entry name" value="HATPase_c_3"/>
    <property type="match status" value="1"/>
</dbReference>
<accession>A0AAE9Z967</accession>
<proteinExistence type="predicted"/>
<dbReference type="PANTHER" id="PTHR31302">
    <property type="entry name" value="TRANSMEMBRANE PROTEIN WITH METALLOPHOSPHOESTERASE DOMAIN-RELATED"/>
    <property type="match status" value="1"/>
</dbReference>
<sequence>MSNEKRPIIYWHFSDIHWSKEQSSERSIFVRAFLEHLKEMKRELGAPDFICLTGDITNSGKLEDFKDFEDNLLKRILDISGEIPLFAVPGNHDLNRELVVKEPFDDKIPPRQLAEQIYDTSRYLLYALAFKDYMEWWNKVDPGVRYDDKKDSSLFAWTYMLEVKGKKINISGINTAWTCYTQRNEKNEALDEGNLLVARGQLDSGFHNIDSENISLLLFHHPTDWLKGAIRTQIRNLMQANFDLLLHGHTHNTDDLFSLSAPAGHSVYLPSFALYNRQDSGTTKYSRGYNIGIINTISKEVSVNYYRYTEEHREKFIKFGDIGDDGVCSFNLSSHERSKPSPKNKEVDWYSVLETEQRFKKIDNDLINTLPISSLSLMTLDKFINLSCSILNKSSLVSNNNEEDCWEALLSIIILLRCQLHHESESLSRNVPATQKYLDIIKGYKQEKLLDISMLAYSDISDMSLEENSFSEINANSNDDFSCFVSLFFSLAQLIFLSDNCALIPFAFPTDSRLSHIDFNNWNIESSNIASLKYDHSNSKIILSLRVKDRTGFFAVCTLKHHFDNAIKLVAGAWRDCHKLLPPLNLEIDYPFWDGCSMRESYLQVDTTPIVQLLMGRTMYGDSHHVWFREIVQNALDANTSRRSVEGEQFETELTIRLERGNIVKIRDNGIGMSYQHIIRYLTTLGRSIWSSDELKEIGKKDKDETIGKFGIGFVSIFQEAERVRVYTKYFRDIGEPGWLVDFSSIDRPFVIEEVDCDIGTVIEATLRNPLDSKDFFELVSQYFLYLDDNMIIKPRYDIVKSLEEVSLISKKPESRGCFIEGIIPGNIAGYRFRLKALFLYHSSLQDNTHRRLSSTGKTREILDSSYLLVSNGGVRAFQQTSEYLRPGKHKFWSVNDEKYCRDSIINNYWIVLDFDKGSSPVLPSRVELDIEPDFADEVNELVHKAYSEGLISAVNKAVQSIKDLKNLRKMLLGHFFASIKPSAFWYGTKNSPPAQICDSDIISNNIINLFELFCPIRIDNIYSKRPEYVSIDSIEDWEFPIVVRSELSKSPLFSVMVRCSGQAKPDTWLSYIG</sequence>
<reference evidence="2 3" key="1">
    <citation type="journal article" date="2015" name="Genome Announc.">
        <title>Draft Genome Sequences of Marine Isolates of Thalassomonas viridans and Thalassomonas actiniarum.</title>
        <authorList>
            <person name="Olonade I."/>
            <person name="van Zyl L.J."/>
            <person name="Trindade M."/>
        </authorList>
    </citation>
    <scope>NUCLEOTIDE SEQUENCE [LARGE SCALE GENOMIC DNA]</scope>
    <source>
        <strain evidence="2 3">XOM25</strain>
    </source>
</reference>
<dbReference type="PANTHER" id="PTHR31302:SF0">
    <property type="entry name" value="TRANSMEMBRANE PROTEIN WITH METALLOPHOSPHOESTERASE DOMAIN"/>
    <property type="match status" value="1"/>
</dbReference>